<evidence type="ECO:0000313" key="6">
    <source>
        <dbReference type="Proteomes" id="UP000239065"/>
    </source>
</evidence>
<protein>
    <submittedName>
        <fullName evidence="2">Clan AA aspartic protease</fullName>
    </submittedName>
    <submittedName>
        <fullName evidence="4">RimK/LysX family protein</fullName>
    </submittedName>
</protein>
<dbReference type="EMBL" id="LNTC01000014">
    <property type="protein sequence ID" value="OQR42025.1"/>
    <property type="molecule type" value="Genomic_DNA"/>
</dbReference>
<reference evidence="3 6" key="2">
    <citation type="submission" date="2017-09" db="EMBL/GenBank/DDBJ databases">
        <title>Reassesment of A. cryaerophilus.</title>
        <authorList>
            <person name="Perez-Cataluna A."/>
            <person name="Collado L."/>
            <person name="Salgado O."/>
            <person name="Lefinanco V."/>
            <person name="Figueras M.J."/>
        </authorList>
    </citation>
    <scope>NUCLEOTIDE SEQUENCE [LARGE SCALE GENOMIC DNA]</scope>
    <source>
        <strain evidence="3 6">LMG 9861</strain>
    </source>
</reference>
<dbReference type="RefSeq" id="WP_066158043.1">
    <property type="nucleotide sequence ID" value="NZ_CP026656.1"/>
</dbReference>
<reference evidence="2 5" key="1">
    <citation type="submission" date="2017-04" db="EMBL/GenBank/DDBJ databases">
        <title>Accumulation and expression of multiple antibiotic resistance genes in Arcobacter cryaerophilus that thrives in sewage.</title>
        <authorList>
            <person name="Millar J.A."/>
            <person name="Raghavan R."/>
        </authorList>
    </citation>
    <scope>NUCLEOTIDE SEQUENCE [LARGE SCALE GENOMIC DNA]</scope>
    <source>
        <strain evidence="2 5">AZT-1</strain>
    </source>
</reference>
<dbReference type="Pfam" id="PF05618">
    <property type="entry name" value="Zn_protease"/>
    <property type="match status" value="1"/>
</dbReference>
<keyword evidence="2" id="KW-0645">Protease</keyword>
<evidence type="ECO:0000259" key="1">
    <source>
        <dbReference type="Pfam" id="PF05618"/>
    </source>
</evidence>
<dbReference type="SUPFAM" id="SSF50630">
    <property type="entry name" value="Acid proteases"/>
    <property type="match status" value="1"/>
</dbReference>
<keyword evidence="2" id="KW-0378">Hydrolase</keyword>
<dbReference type="InterPro" id="IPR021109">
    <property type="entry name" value="Peptidase_aspartic_dom_sf"/>
</dbReference>
<reference evidence="4" key="3">
    <citation type="journal article" date="2022" name="Front. Microbiol.">
        <title>Species classification and novel plasmid identifications in Arcobacter cryaerophilus and Arcobacter cryaerophilus-like organisms.</title>
        <authorList>
            <person name="Zhou G."/>
            <person name="Wang M."/>
            <person name="Wang H."/>
            <person name="Chen X."/>
            <person name="Gu Y."/>
            <person name="Shao Z."/>
            <person name="Zhang J."/>
            <person name="Zhang M."/>
        </authorList>
    </citation>
    <scope>NUCLEOTIDE SEQUENCE</scope>
    <source>
        <strain evidence="4">ICDCAC48</strain>
    </source>
</reference>
<dbReference type="GO" id="GO:0008233">
    <property type="term" value="F:peptidase activity"/>
    <property type="evidence" value="ECO:0007669"/>
    <property type="project" value="UniProtKB-KW"/>
</dbReference>
<accession>A0A1V9VD89</accession>
<dbReference type="Proteomes" id="UP001164100">
    <property type="component" value="Chromosome"/>
</dbReference>
<dbReference type="Proteomes" id="UP000239065">
    <property type="component" value="Unassembled WGS sequence"/>
</dbReference>
<evidence type="ECO:0000313" key="2">
    <source>
        <dbReference type="EMBL" id="OQR42025.1"/>
    </source>
</evidence>
<dbReference type="Proteomes" id="UP000192599">
    <property type="component" value="Unassembled WGS sequence"/>
</dbReference>
<name>A0A1V9VD89_9BACT</name>
<sequence length="140" mass="15939">MSQLKTIGRVETISILDLELFDLDAKIDTGAYSNSLHCDDIFVDEDNFVHFKLLDKIHPSYHGKKLKIPLYKTKSVKSSNGVVQTRASIKVQVKFAGKVYQTVVSLTNRSDMKYPMLIGRKFLKDRFLVDVSKKNLTKGK</sequence>
<evidence type="ECO:0000313" key="4">
    <source>
        <dbReference type="EMBL" id="UYF43075.1"/>
    </source>
</evidence>
<feature type="domain" description="Retropepsin-like aspartic endopeptidase" evidence="1">
    <location>
        <begin position="7"/>
        <end position="137"/>
    </location>
</feature>
<dbReference type="InterPro" id="IPR008503">
    <property type="entry name" value="Asp_endopeptidase"/>
</dbReference>
<dbReference type="EMBL" id="NXGJ01000001">
    <property type="protein sequence ID" value="PRM89105.1"/>
    <property type="molecule type" value="Genomic_DNA"/>
</dbReference>
<proteinExistence type="predicted"/>
<organism evidence="2 5">
    <name type="scientific">Aliarcobacter cryaerophilus</name>
    <dbReference type="NCBI Taxonomy" id="28198"/>
    <lineage>
        <taxon>Bacteria</taxon>
        <taxon>Pseudomonadati</taxon>
        <taxon>Campylobacterota</taxon>
        <taxon>Epsilonproteobacteria</taxon>
        <taxon>Campylobacterales</taxon>
        <taxon>Arcobacteraceae</taxon>
        <taxon>Aliarcobacter</taxon>
    </lineage>
</organism>
<dbReference type="PANTHER" id="PTHR38037:SF2">
    <property type="entry name" value="ATP-DEPENDENT ZINC PROTEASE DOMAIN-CONTAINING PROTEIN-RELATED"/>
    <property type="match status" value="1"/>
</dbReference>
<dbReference type="GO" id="GO:0006508">
    <property type="term" value="P:proteolysis"/>
    <property type="evidence" value="ECO:0007669"/>
    <property type="project" value="UniProtKB-KW"/>
</dbReference>
<dbReference type="AlphaFoldDB" id="A0A1V9VD89"/>
<dbReference type="EMBL" id="CP099556">
    <property type="protein sequence ID" value="UYF43075.1"/>
    <property type="molecule type" value="Genomic_DNA"/>
</dbReference>
<dbReference type="PANTHER" id="PTHR38037">
    <property type="entry name" value="ZN_PROTEASE DOMAIN-CONTAINING PROTEIN"/>
    <property type="match status" value="1"/>
</dbReference>
<gene>
    <name evidence="2" type="ORF">AS859_02175</name>
    <name evidence="3" type="ORF">CJ669_01000</name>
    <name evidence="4" type="ORF">NGX11_09265</name>
</gene>
<evidence type="ECO:0000313" key="3">
    <source>
        <dbReference type="EMBL" id="PRM89105.1"/>
    </source>
</evidence>
<dbReference type="Gene3D" id="2.40.70.10">
    <property type="entry name" value="Acid Proteases"/>
    <property type="match status" value="1"/>
</dbReference>
<evidence type="ECO:0000313" key="5">
    <source>
        <dbReference type="Proteomes" id="UP000192599"/>
    </source>
</evidence>